<gene>
    <name evidence="1" type="ORF">CEP54_015171</name>
</gene>
<comment type="caution">
    <text evidence="1">The sequence shown here is derived from an EMBL/GenBank/DDBJ whole genome shotgun (WGS) entry which is preliminary data.</text>
</comment>
<dbReference type="AlphaFoldDB" id="A0A428NR39"/>
<dbReference type="Proteomes" id="UP000288168">
    <property type="component" value="Unassembled WGS sequence"/>
</dbReference>
<organism evidence="1 2">
    <name type="scientific">Fusarium duplospermum</name>
    <dbReference type="NCBI Taxonomy" id="1325734"/>
    <lineage>
        <taxon>Eukaryota</taxon>
        <taxon>Fungi</taxon>
        <taxon>Dikarya</taxon>
        <taxon>Ascomycota</taxon>
        <taxon>Pezizomycotina</taxon>
        <taxon>Sordariomycetes</taxon>
        <taxon>Hypocreomycetidae</taxon>
        <taxon>Hypocreales</taxon>
        <taxon>Nectriaceae</taxon>
        <taxon>Fusarium</taxon>
        <taxon>Fusarium solani species complex</taxon>
    </lineage>
</organism>
<evidence type="ECO:0000313" key="2">
    <source>
        <dbReference type="Proteomes" id="UP000288168"/>
    </source>
</evidence>
<protein>
    <submittedName>
        <fullName evidence="1">Uncharacterized protein</fullName>
    </submittedName>
</protein>
<sequence>MAICGYNASRILLFAARSGDCRRLLLGEENGESVAGDAVGRVITVEEALQEATRVLQFLRRHCSASDMGQRIVANLEKEISQATVMLQEPYSPSSLSDLRAQGHDDISGGESPYFFQDSGDASAAPSQYARAIKDYQRLGVHSIVRLAGFE</sequence>
<reference evidence="1 2" key="1">
    <citation type="submission" date="2017-06" db="EMBL/GenBank/DDBJ databases">
        <title>Comparative genomic analysis of Ambrosia Fusariam Clade fungi.</title>
        <authorList>
            <person name="Stajich J.E."/>
            <person name="Carrillo J."/>
            <person name="Kijimoto T."/>
            <person name="Eskalen A."/>
            <person name="O'Donnell K."/>
            <person name="Kasson M."/>
        </authorList>
    </citation>
    <scope>NUCLEOTIDE SEQUENCE [LARGE SCALE GENOMIC DNA]</scope>
    <source>
        <strain evidence="1 2">NRRL62584</strain>
    </source>
</reference>
<name>A0A428NR39_9HYPO</name>
<proteinExistence type="predicted"/>
<keyword evidence="2" id="KW-1185">Reference proteome</keyword>
<dbReference type="EMBL" id="NKCI01000332">
    <property type="protein sequence ID" value="RSL43217.1"/>
    <property type="molecule type" value="Genomic_DNA"/>
</dbReference>
<evidence type="ECO:0000313" key="1">
    <source>
        <dbReference type="EMBL" id="RSL43217.1"/>
    </source>
</evidence>
<accession>A0A428NR39</accession>